<dbReference type="SUPFAM" id="SSF111418">
    <property type="entry name" value="Hormone receptor domain"/>
    <property type="match status" value="1"/>
</dbReference>
<feature type="domain" description="G-protein coupled receptors family 2 profile 1" evidence="1">
    <location>
        <begin position="26"/>
        <end position="97"/>
    </location>
</feature>
<dbReference type="SMART" id="SM00008">
    <property type="entry name" value="HormR"/>
    <property type="match status" value="1"/>
</dbReference>
<accession>A0A672K1A6</accession>
<reference evidence="2" key="2">
    <citation type="submission" date="2025-09" db="UniProtKB">
        <authorList>
            <consortium name="Ensembl"/>
        </authorList>
    </citation>
    <scope>IDENTIFICATION</scope>
</reference>
<dbReference type="GO" id="GO:0007189">
    <property type="term" value="P:adenylate cyclase-activating G protein-coupled receptor signaling pathway"/>
    <property type="evidence" value="ECO:0007669"/>
    <property type="project" value="TreeGrafter"/>
</dbReference>
<dbReference type="GO" id="GO:0005886">
    <property type="term" value="C:plasma membrane"/>
    <property type="evidence" value="ECO:0007669"/>
    <property type="project" value="TreeGrafter"/>
</dbReference>
<protein>
    <recommendedName>
        <fullName evidence="1">G-protein coupled receptors family 2 profile 1 domain-containing protein</fullName>
    </recommendedName>
</protein>
<evidence type="ECO:0000259" key="1">
    <source>
        <dbReference type="PROSITE" id="PS50227"/>
    </source>
</evidence>
<evidence type="ECO:0000313" key="3">
    <source>
        <dbReference type="Proteomes" id="UP000472262"/>
    </source>
</evidence>
<dbReference type="InParanoid" id="A0A672K1A6"/>
<dbReference type="PROSITE" id="PS00649">
    <property type="entry name" value="G_PROTEIN_RECEP_F2_1"/>
    <property type="match status" value="1"/>
</dbReference>
<dbReference type="Proteomes" id="UP000472262">
    <property type="component" value="Unassembled WGS sequence"/>
</dbReference>
<evidence type="ECO:0000313" key="2">
    <source>
        <dbReference type="Ensembl" id="ENSSGRP00000004358.1"/>
    </source>
</evidence>
<dbReference type="GO" id="GO:0004967">
    <property type="term" value="F:glucagon receptor activity"/>
    <property type="evidence" value="ECO:0007669"/>
    <property type="project" value="TreeGrafter"/>
</dbReference>
<organism evidence="2 3">
    <name type="scientific">Sinocyclocheilus grahami</name>
    <name type="common">Dianchi golden-line fish</name>
    <name type="synonym">Barbus grahami</name>
    <dbReference type="NCBI Taxonomy" id="75366"/>
    <lineage>
        <taxon>Eukaryota</taxon>
        <taxon>Metazoa</taxon>
        <taxon>Chordata</taxon>
        <taxon>Craniata</taxon>
        <taxon>Vertebrata</taxon>
        <taxon>Euteleostomi</taxon>
        <taxon>Actinopterygii</taxon>
        <taxon>Neopterygii</taxon>
        <taxon>Teleostei</taxon>
        <taxon>Ostariophysi</taxon>
        <taxon>Cypriniformes</taxon>
        <taxon>Cyprinidae</taxon>
        <taxon>Cyprininae</taxon>
        <taxon>Sinocyclocheilus</taxon>
    </lineage>
</organism>
<proteinExistence type="predicted"/>
<dbReference type="PROSITE" id="PS50227">
    <property type="entry name" value="G_PROTEIN_RECEP_F2_3"/>
    <property type="match status" value="1"/>
</dbReference>
<dbReference type="InterPro" id="IPR001879">
    <property type="entry name" value="GPCR_2_extracellular_dom"/>
</dbReference>
<name>A0A672K1A6_SINGR</name>
<dbReference type="PANTHER" id="PTHR45620">
    <property type="entry name" value="PDF RECEPTOR-LIKE PROTEIN-RELATED"/>
    <property type="match status" value="1"/>
</dbReference>
<dbReference type="InterPro" id="IPR017983">
    <property type="entry name" value="GPCR_2_secretin-like_CS"/>
</dbReference>
<dbReference type="Pfam" id="PF02793">
    <property type="entry name" value="HRM"/>
    <property type="match status" value="1"/>
</dbReference>
<keyword evidence="3" id="KW-1185">Reference proteome</keyword>
<sequence length="97" mass="11005">MLLWKQGYYSELKLTPSKPFTIYTNECIQSLTSAPPAAGPVCNRTFDQYVCWPDGSPGTAVNVSCPWYLPWYRKGKALTLCLKPTTDRYNSLLYSRA</sequence>
<reference evidence="2" key="1">
    <citation type="submission" date="2025-08" db="UniProtKB">
        <authorList>
            <consortium name="Ensembl"/>
        </authorList>
    </citation>
    <scope>IDENTIFICATION</scope>
</reference>
<dbReference type="PANTHER" id="PTHR45620:SF29">
    <property type="entry name" value="GLUCAGON RECEPTOR"/>
    <property type="match status" value="1"/>
</dbReference>
<dbReference type="Gene3D" id="4.10.1240.10">
    <property type="entry name" value="GPCR, family 2, extracellular hormone receptor domain"/>
    <property type="match status" value="1"/>
</dbReference>
<dbReference type="GO" id="GO:0017046">
    <property type="term" value="F:peptide hormone binding"/>
    <property type="evidence" value="ECO:0007669"/>
    <property type="project" value="TreeGrafter"/>
</dbReference>
<dbReference type="InterPro" id="IPR036445">
    <property type="entry name" value="GPCR_2_extracell_dom_sf"/>
</dbReference>
<dbReference type="Ensembl" id="ENSSGRT00000004728.1">
    <property type="protein sequence ID" value="ENSSGRP00000004358.1"/>
    <property type="gene ID" value="ENSSGRG00000002723.1"/>
</dbReference>
<dbReference type="AlphaFoldDB" id="A0A672K1A6"/>
<dbReference type="InterPro" id="IPR050332">
    <property type="entry name" value="GPCR_2"/>
</dbReference>